<dbReference type="NCBIfam" id="TIGR00229">
    <property type="entry name" value="sensory_box"/>
    <property type="match status" value="2"/>
</dbReference>
<dbReference type="SUPFAM" id="SSF55785">
    <property type="entry name" value="PYP-like sensor domain (PAS domain)"/>
    <property type="match status" value="2"/>
</dbReference>
<reference evidence="10 11" key="1">
    <citation type="submission" date="2014-09" db="EMBL/GenBank/DDBJ databases">
        <title>Sporocytophaga myxococcoides PG-01 genome sequencing.</title>
        <authorList>
            <person name="Liu L."/>
            <person name="Gao P.J."/>
            <person name="Chen G.J."/>
            <person name="Wang L.S."/>
        </authorList>
    </citation>
    <scope>NUCLEOTIDE SEQUENCE [LARGE SCALE GENOMIC DNA]</scope>
    <source>
        <strain evidence="10 11">PG-01</strain>
    </source>
</reference>
<dbReference type="GO" id="GO:0000155">
    <property type="term" value="F:phosphorelay sensor kinase activity"/>
    <property type="evidence" value="ECO:0007669"/>
    <property type="project" value="InterPro"/>
</dbReference>
<comment type="catalytic activity">
    <reaction evidence="1">
        <text>ATP + protein L-histidine = ADP + protein N-phospho-L-histidine.</text>
        <dbReference type="EC" id="2.7.13.3"/>
    </reaction>
</comment>
<evidence type="ECO:0000259" key="7">
    <source>
        <dbReference type="PROSITE" id="PS50109"/>
    </source>
</evidence>
<accession>A0A098LKW4</accession>
<dbReference type="InterPro" id="IPR003661">
    <property type="entry name" value="HisK_dim/P_dom"/>
</dbReference>
<dbReference type="Pfam" id="PF08447">
    <property type="entry name" value="PAS_3"/>
    <property type="match status" value="1"/>
</dbReference>
<dbReference type="Pfam" id="PF02518">
    <property type="entry name" value="HATPase_c"/>
    <property type="match status" value="1"/>
</dbReference>
<evidence type="ECO:0000256" key="3">
    <source>
        <dbReference type="ARBA" id="ARBA00022553"/>
    </source>
</evidence>
<evidence type="ECO:0000259" key="9">
    <source>
        <dbReference type="PROSITE" id="PS50113"/>
    </source>
</evidence>
<dbReference type="RefSeq" id="WP_052430414.1">
    <property type="nucleotide sequence ID" value="NZ_BBLT01000011.1"/>
</dbReference>
<dbReference type="InterPro" id="IPR000014">
    <property type="entry name" value="PAS"/>
</dbReference>
<dbReference type="SUPFAM" id="SSF55874">
    <property type="entry name" value="ATPase domain of HSP90 chaperone/DNA topoisomerase II/histidine kinase"/>
    <property type="match status" value="1"/>
</dbReference>
<evidence type="ECO:0000256" key="6">
    <source>
        <dbReference type="SAM" id="Coils"/>
    </source>
</evidence>
<feature type="domain" description="Histidine kinase" evidence="7">
    <location>
        <begin position="490"/>
        <end position="704"/>
    </location>
</feature>
<dbReference type="InterPro" id="IPR000700">
    <property type="entry name" value="PAS-assoc_C"/>
</dbReference>
<dbReference type="PANTHER" id="PTHR43304">
    <property type="entry name" value="PHYTOCHROME-LIKE PROTEIN CPH1"/>
    <property type="match status" value="1"/>
</dbReference>
<dbReference type="InterPro" id="IPR052162">
    <property type="entry name" value="Sensor_kinase/Photoreceptor"/>
</dbReference>
<dbReference type="AlphaFoldDB" id="A0A098LKW4"/>
<dbReference type="InterPro" id="IPR013655">
    <property type="entry name" value="PAS_fold_3"/>
</dbReference>
<dbReference type="InterPro" id="IPR036890">
    <property type="entry name" value="HATPase_C_sf"/>
</dbReference>
<dbReference type="PRINTS" id="PR00344">
    <property type="entry name" value="BCTRLSENSOR"/>
</dbReference>
<dbReference type="Gene3D" id="1.10.287.130">
    <property type="match status" value="1"/>
</dbReference>
<name>A0A098LKW4_9BACT</name>
<evidence type="ECO:0000256" key="1">
    <source>
        <dbReference type="ARBA" id="ARBA00000085"/>
    </source>
</evidence>
<dbReference type="PROSITE" id="PS50109">
    <property type="entry name" value="HIS_KIN"/>
    <property type="match status" value="1"/>
</dbReference>
<dbReference type="EC" id="2.7.13.3" evidence="2"/>
<gene>
    <name evidence="10" type="ORF">MYP_4379</name>
</gene>
<dbReference type="SMART" id="SM00086">
    <property type="entry name" value="PAC"/>
    <property type="match status" value="2"/>
</dbReference>
<dbReference type="EMBL" id="BBLT01000011">
    <property type="protein sequence ID" value="GAL87149.1"/>
    <property type="molecule type" value="Genomic_DNA"/>
</dbReference>
<dbReference type="OrthoDB" id="9766459at2"/>
<dbReference type="CDD" id="cd00130">
    <property type="entry name" value="PAS"/>
    <property type="match status" value="2"/>
</dbReference>
<keyword evidence="11" id="KW-1185">Reference proteome</keyword>
<dbReference type="SMART" id="SM00091">
    <property type="entry name" value="PAS"/>
    <property type="match status" value="2"/>
</dbReference>
<evidence type="ECO:0000256" key="4">
    <source>
        <dbReference type="ARBA" id="ARBA00022679"/>
    </source>
</evidence>
<dbReference type="Pfam" id="PF13185">
    <property type="entry name" value="GAF_2"/>
    <property type="match status" value="1"/>
</dbReference>
<feature type="coiled-coil region" evidence="6">
    <location>
        <begin position="421"/>
        <end position="458"/>
    </location>
</feature>
<dbReference type="Proteomes" id="UP000030185">
    <property type="component" value="Unassembled WGS sequence"/>
</dbReference>
<dbReference type="SUPFAM" id="SSF55781">
    <property type="entry name" value="GAF domain-like"/>
    <property type="match status" value="1"/>
</dbReference>
<dbReference type="InterPro" id="IPR003594">
    <property type="entry name" value="HATPase_dom"/>
</dbReference>
<dbReference type="PROSITE" id="PS50113">
    <property type="entry name" value="PAC"/>
    <property type="match status" value="1"/>
</dbReference>
<dbReference type="InterPro" id="IPR004358">
    <property type="entry name" value="Sig_transdc_His_kin-like_C"/>
</dbReference>
<dbReference type="InterPro" id="IPR001610">
    <property type="entry name" value="PAC"/>
</dbReference>
<evidence type="ECO:0000256" key="2">
    <source>
        <dbReference type="ARBA" id="ARBA00012438"/>
    </source>
</evidence>
<dbReference type="eggNOG" id="COG5000">
    <property type="taxonomic scope" value="Bacteria"/>
</dbReference>
<dbReference type="InterPro" id="IPR035965">
    <property type="entry name" value="PAS-like_dom_sf"/>
</dbReference>
<evidence type="ECO:0000256" key="5">
    <source>
        <dbReference type="ARBA" id="ARBA00022777"/>
    </source>
</evidence>
<protein>
    <recommendedName>
        <fullName evidence="2">histidine kinase</fullName>
        <ecNumber evidence="2">2.7.13.3</ecNumber>
    </recommendedName>
</protein>
<feature type="domain" description="PAC" evidence="9">
    <location>
        <begin position="381"/>
        <end position="433"/>
    </location>
</feature>
<dbReference type="Gene3D" id="3.30.450.40">
    <property type="match status" value="1"/>
</dbReference>
<sequence length="704" mass="80858">MKSKEPRIKLSENSFKAVTEFATDSIFIADENSTILYCNKKALELFGYQQEEIIGESLTILMPQRHRNAHLKGIKRFINSGQSTLIGKTFEISAIHKNQFEFPIELSLSAWTEKGKYYFAGIIRNTSEKHKIMKEMEILQTISASISKADNFNNALSLTIKFICQEAGWNCGEAWVLNRGKYIIEYAPVWYMSEEKFLPFFEVSKLATFKIGEGMTGSVFLNKTVWNPDITSHDSDFKRKEIAAQVGLKSALGVPIVTHEGEVFASLMFYFTESKEEDIIFTRVVTSLAIQLGTFLEKKQTEERLKQSRDFYLTILEDFPALIWRTNADGAPVYYNKTWLKFSGSCLEDELKKDWSASIPKEDYERLMTTFDNASKNKSAFEIELRVKRYDGQYRWILSLGRPFYDIDKNFKGYLGVSYDITDQKRNISKLNQSNLELQKTTEELMETEGMLHKLNMELEKKVEARTKDLNEKNDSLLKINTDLDNFIYTASHDLKAPIANIEGLTTMLDDVTSDPTFKKKEVISLIEMIKTSISKLKNTIMDLTEISKIQRMEKDDIAPQNLSEIIDDVQILLFDQIKKNNAEISLNLENCPTIEFSKKDLRSIVMNLLSNAIKYRSERTPEVSIKCYKQDNYAILSVSDNGIGIDLKHTKLFKMFKRFNTETEGTGIGLYIIKRIIDDAGGKIEVESEKGKGSTFSVYFKQQ</sequence>
<evidence type="ECO:0000259" key="8">
    <source>
        <dbReference type="PROSITE" id="PS50112"/>
    </source>
</evidence>
<evidence type="ECO:0000313" key="11">
    <source>
        <dbReference type="Proteomes" id="UP000030185"/>
    </source>
</evidence>
<evidence type="ECO:0000313" key="10">
    <source>
        <dbReference type="EMBL" id="GAL87149.1"/>
    </source>
</evidence>
<dbReference type="InterPro" id="IPR029016">
    <property type="entry name" value="GAF-like_dom_sf"/>
</dbReference>
<keyword evidence="3" id="KW-0597">Phosphoprotein</keyword>
<dbReference type="STRING" id="153721.MYP_4379"/>
<feature type="domain" description="PAS" evidence="8">
    <location>
        <begin position="11"/>
        <end position="81"/>
    </location>
</feature>
<dbReference type="eggNOG" id="COG4251">
    <property type="taxonomic scope" value="Bacteria"/>
</dbReference>
<dbReference type="PROSITE" id="PS50112">
    <property type="entry name" value="PAS"/>
    <property type="match status" value="1"/>
</dbReference>
<dbReference type="Gene3D" id="3.30.565.10">
    <property type="entry name" value="Histidine kinase-like ATPase, C-terminal domain"/>
    <property type="match status" value="1"/>
</dbReference>
<keyword evidence="4" id="KW-0808">Transferase</keyword>
<dbReference type="Gene3D" id="3.30.450.20">
    <property type="entry name" value="PAS domain"/>
    <property type="match status" value="2"/>
</dbReference>
<dbReference type="InterPro" id="IPR005467">
    <property type="entry name" value="His_kinase_dom"/>
</dbReference>
<dbReference type="PANTHER" id="PTHR43304:SF1">
    <property type="entry name" value="PAC DOMAIN-CONTAINING PROTEIN"/>
    <property type="match status" value="1"/>
</dbReference>
<comment type="caution">
    <text evidence="10">The sequence shown here is derived from an EMBL/GenBank/DDBJ whole genome shotgun (WGS) entry which is preliminary data.</text>
</comment>
<dbReference type="SUPFAM" id="SSF47384">
    <property type="entry name" value="Homodimeric domain of signal transducing histidine kinase"/>
    <property type="match status" value="1"/>
</dbReference>
<dbReference type="CDD" id="cd00082">
    <property type="entry name" value="HisKA"/>
    <property type="match status" value="1"/>
</dbReference>
<organism evidence="10 11">
    <name type="scientific">Sporocytophaga myxococcoides</name>
    <dbReference type="NCBI Taxonomy" id="153721"/>
    <lineage>
        <taxon>Bacteria</taxon>
        <taxon>Pseudomonadati</taxon>
        <taxon>Bacteroidota</taxon>
        <taxon>Cytophagia</taxon>
        <taxon>Cytophagales</taxon>
        <taxon>Cytophagaceae</taxon>
        <taxon>Sporocytophaga</taxon>
    </lineage>
</organism>
<dbReference type="InterPro" id="IPR036097">
    <property type="entry name" value="HisK_dim/P_sf"/>
</dbReference>
<dbReference type="Pfam" id="PF13426">
    <property type="entry name" value="PAS_9"/>
    <property type="match status" value="1"/>
</dbReference>
<keyword evidence="6" id="KW-0175">Coiled coil</keyword>
<keyword evidence="5 10" id="KW-0418">Kinase</keyword>
<dbReference type="SMART" id="SM00387">
    <property type="entry name" value="HATPase_c"/>
    <property type="match status" value="1"/>
</dbReference>
<proteinExistence type="predicted"/>
<dbReference type="InterPro" id="IPR003018">
    <property type="entry name" value="GAF"/>
</dbReference>